<dbReference type="InterPro" id="IPR006993">
    <property type="entry name" value="Glut_rich_SH3-bd"/>
</dbReference>
<evidence type="ECO:0000256" key="1">
    <source>
        <dbReference type="ARBA" id="ARBA00007764"/>
    </source>
</evidence>
<sequence length="213" mass="24162">MVIKVYISGISGNKEVKKRQQRVVMILESKNIEYEAIDIAEPGKEAEKEFMQQNSKAKDSKYALPPQIFNEEEYCGDYEEFDLANELDELEKFLKVPAGSIQANDTSKSSFTNGNVTSSREQSTEKDTVERHTISSLSEDRISAENHEETEEDDETTERKSPVNHSESKDTADVEAEEEEMATDKEKSTAEEATNHTADNSDESEEEEEEEDE</sequence>
<name>A0A9P0AIU0_BEMTA</name>
<dbReference type="Proteomes" id="UP001152759">
    <property type="component" value="Chromosome 7"/>
</dbReference>
<dbReference type="GO" id="GO:0005737">
    <property type="term" value="C:cytoplasm"/>
    <property type="evidence" value="ECO:0007669"/>
    <property type="project" value="TreeGrafter"/>
</dbReference>
<feature type="region of interest" description="Disordered" evidence="2">
    <location>
        <begin position="98"/>
        <end position="213"/>
    </location>
</feature>
<reference evidence="3" key="1">
    <citation type="submission" date="2021-12" db="EMBL/GenBank/DDBJ databases">
        <authorList>
            <person name="King R."/>
        </authorList>
    </citation>
    <scope>NUCLEOTIDE SEQUENCE</scope>
</reference>
<dbReference type="Gene3D" id="3.40.30.10">
    <property type="entry name" value="Glutaredoxin"/>
    <property type="match status" value="1"/>
</dbReference>
<accession>A0A9P0AIU0</accession>
<dbReference type="Pfam" id="PF04908">
    <property type="entry name" value="SH3BGR"/>
    <property type="match status" value="1"/>
</dbReference>
<dbReference type="CDD" id="cd03030">
    <property type="entry name" value="GRX_SH3BGR"/>
    <property type="match status" value="1"/>
</dbReference>
<feature type="compositionally biased region" description="Basic and acidic residues" evidence="2">
    <location>
        <begin position="182"/>
        <end position="194"/>
    </location>
</feature>
<evidence type="ECO:0000313" key="4">
    <source>
        <dbReference type="Proteomes" id="UP001152759"/>
    </source>
</evidence>
<comment type="similarity">
    <text evidence="1">Belongs to the SH3BGR family.</text>
</comment>
<gene>
    <name evidence="3" type="ORF">BEMITA_LOCUS11210</name>
</gene>
<evidence type="ECO:0000313" key="3">
    <source>
        <dbReference type="EMBL" id="CAH0392734.1"/>
    </source>
</evidence>
<dbReference type="InterPro" id="IPR051033">
    <property type="entry name" value="SH3BGR"/>
</dbReference>
<dbReference type="KEGG" id="btab:109035655"/>
<dbReference type="PANTHER" id="PTHR12232:SF15">
    <property type="entry name" value="SH3 DOMAIN-BINDING GLUTAMIC ACID-RICH PROTEIN HOMOLOG"/>
    <property type="match status" value="1"/>
</dbReference>
<protein>
    <recommendedName>
        <fullName evidence="5">SH3 domain-binding glutamic acid-rich protein</fullName>
    </recommendedName>
</protein>
<evidence type="ECO:0000256" key="2">
    <source>
        <dbReference type="SAM" id="MobiDB-lite"/>
    </source>
</evidence>
<organism evidence="3 4">
    <name type="scientific">Bemisia tabaci</name>
    <name type="common">Sweetpotato whitefly</name>
    <name type="synonym">Aleurodes tabaci</name>
    <dbReference type="NCBI Taxonomy" id="7038"/>
    <lineage>
        <taxon>Eukaryota</taxon>
        <taxon>Metazoa</taxon>
        <taxon>Ecdysozoa</taxon>
        <taxon>Arthropoda</taxon>
        <taxon>Hexapoda</taxon>
        <taxon>Insecta</taxon>
        <taxon>Pterygota</taxon>
        <taxon>Neoptera</taxon>
        <taxon>Paraneoptera</taxon>
        <taxon>Hemiptera</taxon>
        <taxon>Sternorrhyncha</taxon>
        <taxon>Aleyrodoidea</taxon>
        <taxon>Aleyrodidae</taxon>
        <taxon>Aleyrodinae</taxon>
        <taxon>Bemisia</taxon>
    </lineage>
</organism>
<proteinExistence type="inferred from homology"/>
<dbReference type="EMBL" id="OU963868">
    <property type="protein sequence ID" value="CAH0392734.1"/>
    <property type="molecule type" value="Genomic_DNA"/>
</dbReference>
<feature type="compositionally biased region" description="Acidic residues" evidence="2">
    <location>
        <begin position="200"/>
        <end position="213"/>
    </location>
</feature>
<keyword evidence="4" id="KW-1185">Reference proteome</keyword>
<feature type="compositionally biased region" description="Basic and acidic residues" evidence="2">
    <location>
        <begin position="157"/>
        <end position="172"/>
    </location>
</feature>
<dbReference type="SUPFAM" id="SSF52833">
    <property type="entry name" value="Thioredoxin-like"/>
    <property type="match status" value="1"/>
</dbReference>
<dbReference type="InterPro" id="IPR036249">
    <property type="entry name" value="Thioredoxin-like_sf"/>
</dbReference>
<feature type="compositionally biased region" description="Polar residues" evidence="2">
    <location>
        <begin position="101"/>
        <end position="121"/>
    </location>
</feature>
<dbReference type="PANTHER" id="PTHR12232">
    <property type="entry name" value="SH3 DOMAIN-BINDING GLUTAMIC ACID-RICH-LIKE PROTEIN"/>
    <property type="match status" value="1"/>
</dbReference>
<dbReference type="AlphaFoldDB" id="A0A9P0AIU0"/>
<feature type="compositionally biased region" description="Basic and acidic residues" evidence="2">
    <location>
        <begin position="122"/>
        <end position="147"/>
    </location>
</feature>
<evidence type="ECO:0008006" key="5">
    <source>
        <dbReference type="Google" id="ProtNLM"/>
    </source>
</evidence>